<comment type="caution">
    <text evidence="1">The sequence shown here is derived from an EMBL/GenBank/DDBJ whole genome shotgun (WGS) entry which is preliminary data.</text>
</comment>
<reference evidence="1 2" key="1">
    <citation type="submission" date="2024-01" db="EMBL/GenBank/DDBJ databases">
        <title>The genomes of 5 underutilized Papilionoideae crops provide insights into root nodulation and disease resistanc.</title>
        <authorList>
            <person name="Jiang F."/>
        </authorList>
    </citation>
    <scope>NUCLEOTIDE SEQUENCE [LARGE SCALE GENOMIC DNA]</scope>
    <source>
        <strain evidence="1">LVBAO_FW01</strain>
        <tissue evidence="1">Leaves</tissue>
    </source>
</reference>
<dbReference type="EMBL" id="JAYMYQ010000001">
    <property type="protein sequence ID" value="KAK7360846.1"/>
    <property type="molecule type" value="Genomic_DNA"/>
</dbReference>
<sequence>METVNQTKTLRNAYTNANVNANAEFKRLRSRHGKVQASLREGAGYKRKEEGTCGGGFKFRVREGPACALFWDCERDLWWLPKA</sequence>
<dbReference type="AlphaFoldDB" id="A0AAN9R6G5"/>
<dbReference type="Proteomes" id="UP001367508">
    <property type="component" value="Unassembled WGS sequence"/>
</dbReference>
<name>A0AAN9R6G5_CANGL</name>
<proteinExistence type="predicted"/>
<organism evidence="1 2">
    <name type="scientific">Canavalia gladiata</name>
    <name type="common">Sword bean</name>
    <name type="synonym">Dolichos gladiatus</name>
    <dbReference type="NCBI Taxonomy" id="3824"/>
    <lineage>
        <taxon>Eukaryota</taxon>
        <taxon>Viridiplantae</taxon>
        <taxon>Streptophyta</taxon>
        <taxon>Embryophyta</taxon>
        <taxon>Tracheophyta</taxon>
        <taxon>Spermatophyta</taxon>
        <taxon>Magnoliopsida</taxon>
        <taxon>eudicotyledons</taxon>
        <taxon>Gunneridae</taxon>
        <taxon>Pentapetalae</taxon>
        <taxon>rosids</taxon>
        <taxon>fabids</taxon>
        <taxon>Fabales</taxon>
        <taxon>Fabaceae</taxon>
        <taxon>Papilionoideae</taxon>
        <taxon>50 kb inversion clade</taxon>
        <taxon>NPAAA clade</taxon>
        <taxon>indigoferoid/millettioid clade</taxon>
        <taxon>Phaseoleae</taxon>
        <taxon>Canavalia</taxon>
    </lineage>
</organism>
<evidence type="ECO:0000313" key="1">
    <source>
        <dbReference type="EMBL" id="KAK7360846.1"/>
    </source>
</evidence>
<keyword evidence="2" id="KW-1185">Reference proteome</keyword>
<protein>
    <submittedName>
        <fullName evidence="1">Uncharacterized protein</fullName>
    </submittedName>
</protein>
<evidence type="ECO:0000313" key="2">
    <source>
        <dbReference type="Proteomes" id="UP001367508"/>
    </source>
</evidence>
<accession>A0AAN9R6G5</accession>
<gene>
    <name evidence="1" type="ORF">VNO77_02862</name>
</gene>